<dbReference type="GeneID" id="68285829"/>
<name>A0A9P3C8L7_9PEZI</name>
<evidence type="ECO:0000313" key="4">
    <source>
        <dbReference type="Proteomes" id="UP000825890"/>
    </source>
</evidence>
<feature type="domain" description="Heterokaryon incompatibility" evidence="2">
    <location>
        <begin position="348"/>
        <end position="485"/>
    </location>
</feature>
<feature type="region of interest" description="Disordered" evidence="1">
    <location>
        <begin position="816"/>
        <end position="893"/>
    </location>
</feature>
<accession>A0A9P3C8L7</accession>
<dbReference type="AlphaFoldDB" id="A0A9P3C8L7"/>
<dbReference type="PANTHER" id="PTHR24148">
    <property type="entry name" value="ANKYRIN REPEAT DOMAIN-CONTAINING PROTEIN 39 HOMOLOG-RELATED"/>
    <property type="match status" value="1"/>
</dbReference>
<dbReference type="Proteomes" id="UP000825890">
    <property type="component" value="Unassembled WGS sequence"/>
</dbReference>
<dbReference type="OrthoDB" id="5386682at2759"/>
<dbReference type="RefSeq" id="XP_044651274.1">
    <property type="nucleotide sequence ID" value="XM_044795339.1"/>
</dbReference>
<feature type="compositionally biased region" description="Pro residues" evidence="1">
    <location>
        <begin position="839"/>
        <end position="853"/>
    </location>
</feature>
<feature type="compositionally biased region" description="Polar residues" evidence="1">
    <location>
        <begin position="874"/>
        <end position="893"/>
    </location>
</feature>
<proteinExistence type="predicted"/>
<evidence type="ECO:0000259" key="2">
    <source>
        <dbReference type="Pfam" id="PF06985"/>
    </source>
</evidence>
<evidence type="ECO:0000313" key="3">
    <source>
        <dbReference type="EMBL" id="GIZ36787.1"/>
    </source>
</evidence>
<reference evidence="3 4" key="1">
    <citation type="submission" date="2021-01" db="EMBL/GenBank/DDBJ databases">
        <title>Cercospora kikuchii MAFF 305040 whole genome shotgun sequence.</title>
        <authorList>
            <person name="Kashiwa T."/>
            <person name="Suzuki T."/>
        </authorList>
    </citation>
    <scope>NUCLEOTIDE SEQUENCE [LARGE SCALE GENOMIC DNA]</scope>
    <source>
        <strain evidence="3 4">MAFF 305040</strain>
    </source>
</reference>
<organism evidence="3 4">
    <name type="scientific">Cercospora kikuchii</name>
    <dbReference type="NCBI Taxonomy" id="84275"/>
    <lineage>
        <taxon>Eukaryota</taxon>
        <taxon>Fungi</taxon>
        <taxon>Dikarya</taxon>
        <taxon>Ascomycota</taxon>
        <taxon>Pezizomycotina</taxon>
        <taxon>Dothideomycetes</taxon>
        <taxon>Dothideomycetidae</taxon>
        <taxon>Mycosphaerellales</taxon>
        <taxon>Mycosphaerellaceae</taxon>
        <taxon>Cercospora</taxon>
    </lineage>
</organism>
<evidence type="ECO:0000256" key="1">
    <source>
        <dbReference type="SAM" id="MobiDB-lite"/>
    </source>
</evidence>
<sequence length="893" mass="102241">MSNYQKESDREIREFYDLSYQGYGNMSWGPDNSKIAEGLTKWNKILGIAGTTSDPGSVQKLRQLPDDERMNLEQRAIAQRDSLLRLHHNVTRQEREWRASWLAERAQRKQRAQAQMEAQYSQLKDEDQLRREAERVRLTKLYEYSYENISHSPGRFRLLRLSAGNQPGPEVHTSSKTDGVISRPVVSEPQEMTFPPPPYVPDLPEYMLQPYVFVTVTYASKYSTRNFGDGPIWWCSYKDRYGHRKSFKKFHDPRPEWERQLNSFMYYLEQSKLVHESYAKALEAKAEGPRSEADEKDLDKKCAELNENLTQWLRKLDKEDVALQKWRRDAIVGSLHAFNIDDPDCPHFEALSYEWNRKGSGDQQLIALEQGPDGHRMMKIGRNLYDLLKTVQLYDEEIWVWADAVCINQSSPQERGHQVKMMGTVYTKADKVLAWVPVLNSEASIQALKLLPSVTSDAVALNQTLTALDNVLRADYWTRKWIIQEVILARTLVILLGRQEFAMQDLANTFGSVKQIHDRDPARSSPLIRDILSLTVANLATYRRDRSIAAPITQQLSDLLLIYENNKCAVYQDHVYALYNLVGEHRTHLQVDYTLKAHDWCEQVLTFLDIHEPSCRPRMIRLALALARLSGQRDISCQPFSAAQIGVKAFDRGGLQKLEDCAHSLFLRGHIDSLHPGIRWILKETGHCLYIAKKDEDDTLHRVSKRVLSYFTISEAPFLRGLAAGHIEDGDRIWQFVDTKYAFVARPHREPGDPANYMKIVGRCYLFDYDPRAEEQGPLDAILKAESLGSRKRDLPSYDLRLNISDMYRLAFSADKQEPVKSPPNRPASSQPPAALPVKSPPNRPSSSQPPPSLLVRPSGRSSQTVRKADLLTTLGNHGSKTVKKSQLQGKAI</sequence>
<dbReference type="Pfam" id="PF06985">
    <property type="entry name" value="HET"/>
    <property type="match status" value="1"/>
</dbReference>
<dbReference type="InterPro" id="IPR010730">
    <property type="entry name" value="HET"/>
</dbReference>
<gene>
    <name evidence="3" type="ORF">CKM354_000025400</name>
</gene>
<dbReference type="PANTHER" id="PTHR24148:SF73">
    <property type="entry name" value="HET DOMAIN PROTEIN (AFU_ORTHOLOGUE AFUA_8G01020)"/>
    <property type="match status" value="1"/>
</dbReference>
<dbReference type="EMBL" id="BOLY01000001">
    <property type="protein sequence ID" value="GIZ36787.1"/>
    <property type="molecule type" value="Genomic_DNA"/>
</dbReference>
<dbReference type="InterPro" id="IPR052895">
    <property type="entry name" value="HetReg/Transcr_Mod"/>
</dbReference>
<comment type="caution">
    <text evidence="3">The sequence shown here is derived from an EMBL/GenBank/DDBJ whole genome shotgun (WGS) entry which is preliminary data.</text>
</comment>
<keyword evidence="4" id="KW-1185">Reference proteome</keyword>
<protein>
    <recommendedName>
        <fullName evidence="2">Heterokaryon incompatibility domain-containing protein</fullName>
    </recommendedName>
</protein>